<dbReference type="InterPro" id="IPR018028">
    <property type="entry name" value="Catalase"/>
</dbReference>
<organism evidence="16 17">
    <name type="scientific">Cyphellophora attinorum</name>
    <dbReference type="NCBI Taxonomy" id="1664694"/>
    <lineage>
        <taxon>Eukaryota</taxon>
        <taxon>Fungi</taxon>
        <taxon>Dikarya</taxon>
        <taxon>Ascomycota</taxon>
        <taxon>Pezizomycotina</taxon>
        <taxon>Eurotiomycetes</taxon>
        <taxon>Chaetothyriomycetidae</taxon>
        <taxon>Chaetothyriales</taxon>
        <taxon>Cyphellophoraceae</taxon>
        <taxon>Cyphellophora</taxon>
    </lineage>
</organism>
<dbReference type="Gene3D" id="2.40.180.10">
    <property type="entry name" value="Catalase core domain"/>
    <property type="match status" value="1"/>
</dbReference>
<feature type="active site" evidence="11">
    <location>
        <position position="130"/>
    </location>
</feature>
<comment type="cofactor">
    <cofactor evidence="12">
        <name>heme</name>
        <dbReference type="ChEBI" id="CHEBI:30413"/>
    </cofactor>
</comment>
<evidence type="ECO:0000313" key="16">
    <source>
        <dbReference type="EMBL" id="KPI40730.1"/>
    </source>
</evidence>
<protein>
    <recommendedName>
        <fullName evidence="13">Catalase</fullName>
        <ecNumber evidence="13">1.11.1.6</ecNumber>
    </recommendedName>
</protein>
<reference evidence="16 17" key="1">
    <citation type="submission" date="2015-06" db="EMBL/GenBank/DDBJ databases">
        <title>Draft genome of the ant-associated black yeast Phialophora attae CBS 131958.</title>
        <authorList>
            <person name="Moreno L.F."/>
            <person name="Stielow B.J."/>
            <person name="de Hoog S."/>
            <person name="Vicente V.A."/>
            <person name="Weiss V.A."/>
            <person name="de Vries M."/>
            <person name="Cruz L.M."/>
            <person name="Souza E.M."/>
        </authorList>
    </citation>
    <scope>NUCLEOTIDE SEQUENCE [LARGE SCALE GENOMIC DNA]</scope>
    <source>
        <strain evidence="16 17">CBS 131958</strain>
    </source>
</reference>
<dbReference type="InterPro" id="IPR011614">
    <property type="entry name" value="Catalase_core"/>
</dbReference>
<feature type="domain" description="Catalase core" evidence="15">
    <location>
        <begin position="10"/>
        <end position="392"/>
    </location>
</feature>
<dbReference type="PROSITE" id="PS00438">
    <property type="entry name" value="CATALASE_2"/>
    <property type="match status" value="1"/>
</dbReference>
<keyword evidence="8 12" id="KW-0408">Iron</keyword>
<evidence type="ECO:0000256" key="13">
    <source>
        <dbReference type="RuleBase" id="RU000498"/>
    </source>
</evidence>
<evidence type="ECO:0000256" key="6">
    <source>
        <dbReference type="ARBA" id="ARBA00022723"/>
    </source>
</evidence>
<proteinExistence type="inferred from homology"/>
<keyword evidence="5 12" id="KW-0349">Heme</keyword>
<dbReference type="PANTHER" id="PTHR11465">
    <property type="entry name" value="CATALASE"/>
    <property type="match status" value="1"/>
</dbReference>
<dbReference type="Pfam" id="PF06628">
    <property type="entry name" value="Catalase-rel"/>
    <property type="match status" value="1"/>
</dbReference>
<dbReference type="EC" id="1.11.1.6" evidence="13"/>
<dbReference type="InterPro" id="IPR024708">
    <property type="entry name" value="Catalase_AS"/>
</dbReference>
<dbReference type="FunFam" id="2.40.180.10:FF:000001">
    <property type="entry name" value="Catalase"/>
    <property type="match status" value="1"/>
</dbReference>
<dbReference type="AlphaFoldDB" id="A0A0N1P0W4"/>
<dbReference type="GO" id="GO:0005739">
    <property type="term" value="C:mitochondrion"/>
    <property type="evidence" value="ECO:0007669"/>
    <property type="project" value="TreeGrafter"/>
</dbReference>
<evidence type="ECO:0000256" key="14">
    <source>
        <dbReference type="RuleBase" id="RU004142"/>
    </source>
</evidence>
<dbReference type="PIRSF" id="PIRSF038928">
    <property type="entry name" value="Catalase_clade1-3"/>
    <property type="match status" value="1"/>
</dbReference>
<dbReference type="Proteomes" id="UP000038010">
    <property type="component" value="Unassembled WGS sequence"/>
</dbReference>
<dbReference type="GO" id="GO:0046872">
    <property type="term" value="F:metal ion binding"/>
    <property type="evidence" value="ECO:0007669"/>
    <property type="project" value="UniProtKB-KW"/>
</dbReference>
<dbReference type="Pfam" id="PF00199">
    <property type="entry name" value="Catalase"/>
    <property type="match status" value="1"/>
</dbReference>
<dbReference type="SMART" id="SM01060">
    <property type="entry name" value="Catalase"/>
    <property type="match status" value="1"/>
</dbReference>
<evidence type="ECO:0000256" key="7">
    <source>
        <dbReference type="ARBA" id="ARBA00023002"/>
    </source>
</evidence>
<sequence length="497" mass="56078">MAAVIGPIYTTSHGRPITTPTASQSIGARGPILLQDVHLIDLLAHFDRERIPERVVHAKGAGAFGEFVVTHDVTDITSADLFSEVGRKTPVAARFSTVGGEKGSADAARDPRGFAIKFYTEEGNWDMVGNNTPIFFIRDGVKFPTFIHTQKRNPVTNLKDATIFWDFLSSNQESIHQVMYLFSDRGTPTDYRHQNTYSGHTFKFTKADGSFKYVKLHFLSRQGCKDMTNEEAAEAATNPDHATEDLYNAIERGDYPSWDLKVQVMDPEDAESYRWNIFDVTKVWPHSDYPLRPVGTLTLNRNATNYFAEIEQLAFAPSHLIPGIEPTADPMLQARLFSYADSQRHRLGVNYQQIPVNRPLHPGAYWQRDGFMSVQGNYGAAPNYPSTIKPNTYKPVDANQTHELWSGQAVWNLQEVTDEDFVQARWFWEMLGKKGDGEGQKLQQNLVGNIASHLYSAKQDIRERCYAMFGRVEPDLGQRLRLATEERVQSAPAVDSH</sequence>
<dbReference type="SUPFAM" id="SSF56634">
    <property type="entry name" value="Heme-dependent catalase-like"/>
    <property type="match status" value="1"/>
</dbReference>
<dbReference type="EMBL" id="LFJN01000011">
    <property type="protein sequence ID" value="KPI40730.1"/>
    <property type="molecule type" value="Genomic_DNA"/>
</dbReference>
<dbReference type="InterPro" id="IPR024711">
    <property type="entry name" value="Catalase_clade1/3"/>
</dbReference>
<keyword evidence="3 13" id="KW-0575">Peroxidase</keyword>
<comment type="similarity">
    <text evidence="2 13">Belongs to the catalase family.</text>
</comment>
<evidence type="ECO:0000256" key="12">
    <source>
        <dbReference type="PIRSR" id="PIRSR038928-2"/>
    </source>
</evidence>
<comment type="pathway">
    <text evidence="1">Alkaloid biosynthesis.</text>
</comment>
<keyword evidence="6 12" id="KW-0479">Metal-binding</keyword>
<dbReference type="GeneID" id="28731232"/>
<dbReference type="PROSITE" id="PS51402">
    <property type="entry name" value="CATALASE_3"/>
    <property type="match status" value="1"/>
</dbReference>
<dbReference type="VEuPathDB" id="FungiDB:AB675_10570"/>
<keyword evidence="4" id="KW-0017">Alkaloid metabolism</keyword>
<dbReference type="CDD" id="cd08157">
    <property type="entry name" value="catalase_fungal"/>
    <property type="match status" value="1"/>
</dbReference>
<dbReference type="GO" id="GO:0042744">
    <property type="term" value="P:hydrogen peroxide catabolic process"/>
    <property type="evidence" value="ECO:0007669"/>
    <property type="project" value="UniProtKB-KW"/>
</dbReference>
<evidence type="ECO:0000256" key="2">
    <source>
        <dbReference type="ARBA" id="ARBA00005329"/>
    </source>
</evidence>
<keyword evidence="9 13" id="KW-0376">Hydrogen peroxide</keyword>
<accession>A0A0N1P0W4</accession>
<dbReference type="GO" id="GO:0020037">
    <property type="term" value="F:heme binding"/>
    <property type="evidence" value="ECO:0007669"/>
    <property type="project" value="InterPro"/>
</dbReference>
<comment type="caution">
    <text evidence="16">The sequence shown here is derived from an EMBL/GenBank/DDBJ whole genome shotgun (WGS) entry which is preliminary data.</text>
</comment>
<keyword evidence="7 13" id="KW-0560">Oxidoreductase</keyword>
<dbReference type="PRINTS" id="PR00067">
    <property type="entry name" value="CATALASE"/>
</dbReference>
<dbReference type="GO" id="GO:0004096">
    <property type="term" value="F:catalase activity"/>
    <property type="evidence" value="ECO:0007669"/>
    <property type="project" value="UniProtKB-EC"/>
</dbReference>
<dbReference type="OrthoDB" id="6880011at2759"/>
<dbReference type="InterPro" id="IPR010582">
    <property type="entry name" value="Catalase_immune_responsive"/>
</dbReference>
<gene>
    <name evidence="16" type="ORF">AB675_10570</name>
</gene>
<dbReference type="PROSITE" id="PS00437">
    <property type="entry name" value="CATALASE_1"/>
    <property type="match status" value="1"/>
</dbReference>
<evidence type="ECO:0000256" key="4">
    <source>
        <dbReference type="ARBA" id="ARBA00022589"/>
    </source>
</evidence>
<evidence type="ECO:0000256" key="8">
    <source>
        <dbReference type="ARBA" id="ARBA00023004"/>
    </source>
</evidence>
<evidence type="ECO:0000313" key="17">
    <source>
        <dbReference type="Proteomes" id="UP000038010"/>
    </source>
</evidence>
<comment type="catalytic activity">
    <reaction evidence="13">
        <text>2 H2O2 = O2 + 2 H2O</text>
        <dbReference type="Rhea" id="RHEA:20309"/>
        <dbReference type="ChEBI" id="CHEBI:15377"/>
        <dbReference type="ChEBI" id="CHEBI:15379"/>
        <dbReference type="ChEBI" id="CHEBI:16240"/>
        <dbReference type="EC" id="1.11.1.6"/>
    </reaction>
</comment>
<name>A0A0N1P0W4_9EURO</name>
<keyword evidence="17" id="KW-1185">Reference proteome</keyword>
<dbReference type="PANTHER" id="PTHR11465:SF9">
    <property type="entry name" value="CATALASE"/>
    <property type="match status" value="1"/>
</dbReference>
<comment type="function">
    <text evidence="10 14">Catalyzes the degradation of hydrogen peroxide (H(2)O(2)) generated by peroxisomal oxidases to water and oxygen, thereby protecting cells from the toxic effects of hydrogen peroxide.</text>
</comment>
<dbReference type="GO" id="GO:0009820">
    <property type="term" value="P:alkaloid metabolic process"/>
    <property type="evidence" value="ECO:0007669"/>
    <property type="project" value="UniProtKB-KW"/>
</dbReference>
<dbReference type="GO" id="GO:0042542">
    <property type="term" value="P:response to hydrogen peroxide"/>
    <property type="evidence" value="ECO:0007669"/>
    <property type="project" value="TreeGrafter"/>
</dbReference>
<dbReference type="InterPro" id="IPR002226">
    <property type="entry name" value="Catalase_haem_BS"/>
</dbReference>
<dbReference type="RefSeq" id="XP_018000693.1">
    <property type="nucleotide sequence ID" value="XM_018139352.1"/>
</dbReference>
<feature type="active site" evidence="11">
    <location>
        <position position="57"/>
    </location>
</feature>
<evidence type="ECO:0000256" key="3">
    <source>
        <dbReference type="ARBA" id="ARBA00022559"/>
    </source>
</evidence>
<evidence type="ECO:0000256" key="9">
    <source>
        <dbReference type="ARBA" id="ARBA00023324"/>
    </source>
</evidence>
<evidence type="ECO:0000256" key="5">
    <source>
        <dbReference type="ARBA" id="ARBA00022617"/>
    </source>
</evidence>
<dbReference type="InterPro" id="IPR020835">
    <property type="entry name" value="Catalase_sf"/>
</dbReference>
<evidence type="ECO:0000259" key="15">
    <source>
        <dbReference type="SMART" id="SM01060"/>
    </source>
</evidence>
<evidence type="ECO:0000256" key="10">
    <source>
        <dbReference type="ARBA" id="ARBA00044729"/>
    </source>
</evidence>
<feature type="binding site" description="axial binding residue" evidence="12">
    <location>
        <position position="339"/>
    </location>
    <ligand>
        <name>heme</name>
        <dbReference type="ChEBI" id="CHEBI:30413"/>
    </ligand>
    <ligandPart>
        <name>Fe</name>
        <dbReference type="ChEBI" id="CHEBI:18248"/>
    </ligandPart>
</feature>
<dbReference type="STRING" id="1664694.A0A0N1P0W4"/>
<dbReference type="GO" id="GO:0005777">
    <property type="term" value="C:peroxisome"/>
    <property type="evidence" value="ECO:0007669"/>
    <property type="project" value="TreeGrafter"/>
</dbReference>
<evidence type="ECO:0000256" key="1">
    <source>
        <dbReference type="ARBA" id="ARBA00004913"/>
    </source>
</evidence>
<evidence type="ECO:0000256" key="11">
    <source>
        <dbReference type="PIRSR" id="PIRSR038928-1"/>
    </source>
</evidence>